<dbReference type="EMBL" id="KN847042">
    <property type="protein sequence ID" value="KIW30460.1"/>
    <property type="molecule type" value="Genomic_DNA"/>
</dbReference>
<dbReference type="GO" id="GO:0005634">
    <property type="term" value="C:nucleus"/>
    <property type="evidence" value="ECO:0007669"/>
    <property type="project" value="TreeGrafter"/>
</dbReference>
<keyword evidence="17" id="KW-1185">Reference proteome</keyword>
<dbReference type="InterPro" id="IPR029035">
    <property type="entry name" value="DHS-like_NAD/FAD-binding_dom"/>
</dbReference>
<organism evidence="16 17">
    <name type="scientific">Cladophialophora immunda</name>
    <dbReference type="NCBI Taxonomy" id="569365"/>
    <lineage>
        <taxon>Eukaryota</taxon>
        <taxon>Fungi</taxon>
        <taxon>Dikarya</taxon>
        <taxon>Ascomycota</taxon>
        <taxon>Pezizomycotina</taxon>
        <taxon>Eurotiomycetes</taxon>
        <taxon>Chaetothyriomycetidae</taxon>
        <taxon>Chaetothyriales</taxon>
        <taxon>Herpotrichiellaceae</taxon>
        <taxon>Cladophialophora</taxon>
    </lineage>
</organism>
<dbReference type="Gene3D" id="3.40.50.1220">
    <property type="entry name" value="TPP-binding domain"/>
    <property type="match status" value="1"/>
</dbReference>
<dbReference type="InterPro" id="IPR047213">
    <property type="entry name" value="TPP_PYR_PDC_IPDC-like"/>
</dbReference>
<dbReference type="PANTHER" id="PTHR43452">
    <property type="entry name" value="PYRUVATE DECARBOXYLASE"/>
    <property type="match status" value="1"/>
</dbReference>
<dbReference type="CDD" id="cd07038">
    <property type="entry name" value="TPP_PYR_PDC_IPDC_like"/>
    <property type="match status" value="1"/>
</dbReference>
<evidence type="ECO:0000259" key="13">
    <source>
        <dbReference type="Pfam" id="PF00205"/>
    </source>
</evidence>
<feature type="domain" description="Thiamine pyrophosphate enzyme central" evidence="13">
    <location>
        <begin position="204"/>
        <end position="332"/>
    </location>
</feature>
<evidence type="ECO:0000256" key="8">
    <source>
        <dbReference type="ARBA" id="ARBA00022842"/>
    </source>
</evidence>
<evidence type="ECO:0000256" key="5">
    <source>
        <dbReference type="ARBA" id="ARBA00014422"/>
    </source>
</evidence>
<dbReference type="RefSeq" id="XP_016250676.1">
    <property type="nucleotide sequence ID" value="XM_016393157.1"/>
</dbReference>
<evidence type="ECO:0000256" key="1">
    <source>
        <dbReference type="ARBA" id="ARBA00001041"/>
    </source>
</evidence>
<evidence type="ECO:0000256" key="9">
    <source>
        <dbReference type="ARBA" id="ARBA00023052"/>
    </source>
</evidence>
<evidence type="ECO:0000259" key="14">
    <source>
        <dbReference type="Pfam" id="PF02775"/>
    </source>
</evidence>
<dbReference type="CDD" id="cd02005">
    <property type="entry name" value="TPP_PDC_IPDC"/>
    <property type="match status" value="1"/>
</dbReference>
<dbReference type="GO" id="GO:0030976">
    <property type="term" value="F:thiamine pyrophosphate binding"/>
    <property type="evidence" value="ECO:0007669"/>
    <property type="project" value="InterPro"/>
</dbReference>
<dbReference type="OrthoDB" id="3970464at2759"/>
<dbReference type="Proteomes" id="UP000054466">
    <property type="component" value="Unassembled WGS sequence"/>
</dbReference>
<keyword evidence="6 11" id="KW-0479">Metal-binding</keyword>
<dbReference type="Pfam" id="PF02775">
    <property type="entry name" value="TPP_enzyme_C"/>
    <property type="match status" value="1"/>
</dbReference>
<feature type="binding site" evidence="11">
    <location>
        <position position="493"/>
    </location>
    <ligand>
        <name>Mg(2+)</name>
        <dbReference type="ChEBI" id="CHEBI:18420"/>
    </ligand>
</feature>
<dbReference type="GeneID" id="27345396"/>
<evidence type="ECO:0000256" key="4">
    <source>
        <dbReference type="ARBA" id="ARBA00013202"/>
    </source>
</evidence>
<dbReference type="AlphaFoldDB" id="A0A0D2CK58"/>
<comment type="cofactor">
    <cofactor evidence="2">
        <name>thiamine diphosphate</name>
        <dbReference type="ChEBI" id="CHEBI:58937"/>
    </cofactor>
</comment>
<evidence type="ECO:0000256" key="2">
    <source>
        <dbReference type="ARBA" id="ARBA00001964"/>
    </source>
</evidence>
<keyword evidence="9 12" id="KW-0786">Thiamine pyrophosphate</keyword>
<dbReference type="GO" id="GO:0004737">
    <property type="term" value="F:pyruvate decarboxylase activity"/>
    <property type="evidence" value="ECO:0007669"/>
    <property type="project" value="UniProtKB-EC"/>
</dbReference>
<evidence type="ECO:0000256" key="7">
    <source>
        <dbReference type="ARBA" id="ARBA00022793"/>
    </source>
</evidence>
<keyword evidence="8 11" id="KW-0460">Magnesium</keyword>
<dbReference type="Gene3D" id="3.40.50.970">
    <property type="match status" value="2"/>
</dbReference>
<sequence length="594" mass="65998">MSTSYVTIAEYLFKRLHQLGVDSICGVPGDYNLTLLDYIEPAGINWVGTCNELNAAYAADGYARVNGIGAVVTTFGVGELSAVNAIAGARAEKVPVCHIVGKPSRSAEHDRALIHHTLNDGEYNTFARMQAHITVAQAYLVDSRTACEEIDRVLRQCLLRSRPVYISIPVDMVPVKVSIERLESRIVLDDAALPKDSNIVLSMVRELMYKCTQPAILVDGESRAFGALQEIETLVRETGWPTFTSVFGKSLVDESLPNVQGVWMGNFAPLAQAEFFNSCDLILCFGPHFSRTNTFRNNAIPPREKTIAFTEMDIHIKSQIYRDLPIKAALTELSKTLDVSALHKYPVYPNLDAHARSEHVVTTPSSSAQIMHSQLWSRISSILRPGDIILAETGTAGYGSHALRLPTSTHLFKPVTWLSIGYMLPAALGAAIARRDMLKKKSRVNELENTRSTPSGRTILFIGDGSFQMTAQELSTIIHQRLDVLVVLISNDGFTIERCIHGRHQKYNDVAPWRYLDLPKAFGADSLVSEGYASRTCQLRTQADLDAWLQDEDMLLLKGRGLRMVEIFMGKLDAPKPILQMLEEQMHRERKTAV</sequence>
<feature type="domain" description="Thiamine pyrophosphate enzyme TPP-binding" evidence="14">
    <location>
        <begin position="400"/>
        <end position="527"/>
    </location>
</feature>
<reference evidence="16 17" key="1">
    <citation type="submission" date="2015-01" db="EMBL/GenBank/DDBJ databases">
        <title>The Genome Sequence of Cladophialophora immunda CBS83496.</title>
        <authorList>
            <consortium name="The Broad Institute Genomics Platform"/>
            <person name="Cuomo C."/>
            <person name="de Hoog S."/>
            <person name="Gorbushina A."/>
            <person name="Stielow B."/>
            <person name="Teixiera M."/>
            <person name="Abouelleil A."/>
            <person name="Chapman S.B."/>
            <person name="Priest M."/>
            <person name="Young S.K."/>
            <person name="Wortman J."/>
            <person name="Nusbaum C."/>
            <person name="Birren B."/>
        </authorList>
    </citation>
    <scope>NUCLEOTIDE SEQUENCE [LARGE SCALE GENOMIC DNA]</scope>
    <source>
        <strain evidence="16 17">CBS 83496</strain>
    </source>
</reference>
<feature type="domain" description="Thiamine pyrophosphate enzyme N-terminal TPP-binding" evidence="15">
    <location>
        <begin position="7"/>
        <end position="115"/>
    </location>
</feature>
<evidence type="ECO:0000313" key="17">
    <source>
        <dbReference type="Proteomes" id="UP000054466"/>
    </source>
</evidence>
<evidence type="ECO:0000256" key="12">
    <source>
        <dbReference type="RuleBase" id="RU362132"/>
    </source>
</evidence>
<keyword evidence="10" id="KW-0456">Lyase</keyword>
<evidence type="ECO:0000256" key="6">
    <source>
        <dbReference type="ARBA" id="ARBA00022723"/>
    </source>
</evidence>
<dbReference type="STRING" id="569365.A0A0D2CK58"/>
<dbReference type="InterPro" id="IPR012001">
    <property type="entry name" value="Thiamin_PyroP_enz_TPP-bd_dom"/>
</dbReference>
<dbReference type="PANTHER" id="PTHR43452:SF11">
    <property type="entry name" value="PYRUVATE DECARBOXYLASE"/>
    <property type="match status" value="1"/>
</dbReference>
<name>A0A0D2CK58_9EURO</name>
<comment type="similarity">
    <text evidence="3 12">Belongs to the TPP enzyme family.</text>
</comment>
<dbReference type="InterPro" id="IPR012110">
    <property type="entry name" value="PDC/IPDC-like"/>
</dbReference>
<dbReference type="SUPFAM" id="SSF52467">
    <property type="entry name" value="DHS-like NAD/FAD-binding domain"/>
    <property type="match status" value="1"/>
</dbReference>
<feature type="binding site" evidence="11">
    <location>
        <position position="464"/>
    </location>
    <ligand>
        <name>Mg(2+)</name>
        <dbReference type="ChEBI" id="CHEBI:18420"/>
    </ligand>
</feature>
<dbReference type="EC" id="4.1.1.1" evidence="4"/>
<dbReference type="Pfam" id="PF02776">
    <property type="entry name" value="TPP_enzyme_N"/>
    <property type="match status" value="1"/>
</dbReference>
<keyword evidence="7" id="KW-0210">Decarboxylase</keyword>
<feature type="binding site" evidence="11">
    <location>
        <position position="491"/>
    </location>
    <ligand>
        <name>Mg(2+)</name>
        <dbReference type="ChEBI" id="CHEBI:18420"/>
    </ligand>
</feature>
<dbReference type="GO" id="GO:0000287">
    <property type="term" value="F:magnesium ion binding"/>
    <property type="evidence" value="ECO:0007669"/>
    <property type="project" value="InterPro"/>
</dbReference>
<evidence type="ECO:0000313" key="16">
    <source>
        <dbReference type="EMBL" id="KIW30460.1"/>
    </source>
</evidence>
<dbReference type="InterPro" id="IPR012000">
    <property type="entry name" value="Thiamin_PyroP_enz_cen_dom"/>
</dbReference>
<evidence type="ECO:0000259" key="15">
    <source>
        <dbReference type="Pfam" id="PF02776"/>
    </source>
</evidence>
<dbReference type="InterPro" id="IPR047214">
    <property type="entry name" value="TPP_PDC_IPDC"/>
</dbReference>
<dbReference type="PIRSF" id="PIRSF036565">
    <property type="entry name" value="Pyruvt_ip_decrb"/>
    <property type="match status" value="1"/>
</dbReference>
<comment type="cofactor">
    <cofactor evidence="11">
        <name>Mg(2+)</name>
        <dbReference type="ChEBI" id="CHEBI:18420"/>
    </cofactor>
    <text evidence="11">Binds 1 Mg(2+) per subunit.</text>
</comment>
<gene>
    <name evidence="16" type="ORF">PV07_06202</name>
</gene>
<accession>A0A0D2CK58</accession>
<protein>
    <recommendedName>
        <fullName evidence="5">Pyruvate decarboxylase</fullName>
        <ecNumber evidence="4">4.1.1.1</ecNumber>
    </recommendedName>
</protein>
<dbReference type="GO" id="GO:0000949">
    <property type="term" value="P:aromatic amino acid family catabolic process to alcohol via Ehrlich pathway"/>
    <property type="evidence" value="ECO:0007669"/>
    <property type="project" value="TreeGrafter"/>
</dbReference>
<evidence type="ECO:0000256" key="10">
    <source>
        <dbReference type="ARBA" id="ARBA00023239"/>
    </source>
</evidence>
<evidence type="ECO:0000256" key="3">
    <source>
        <dbReference type="ARBA" id="ARBA00007812"/>
    </source>
</evidence>
<evidence type="ECO:0000256" key="11">
    <source>
        <dbReference type="PIRSR" id="PIRSR036565-2"/>
    </source>
</evidence>
<dbReference type="FunFam" id="3.40.50.970:FF:000019">
    <property type="entry name" value="Pyruvate decarboxylase isozyme"/>
    <property type="match status" value="1"/>
</dbReference>
<dbReference type="Pfam" id="PF00205">
    <property type="entry name" value="TPP_enzyme_M"/>
    <property type="match status" value="1"/>
</dbReference>
<dbReference type="FunFam" id="3.40.50.970:FF:000024">
    <property type="entry name" value="Pyruvate decarboxylase isozyme"/>
    <property type="match status" value="1"/>
</dbReference>
<comment type="catalytic activity">
    <reaction evidence="1">
        <text>a 2-oxocarboxylate + H(+) = an aldehyde + CO2</text>
        <dbReference type="Rhea" id="RHEA:11628"/>
        <dbReference type="ChEBI" id="CHEBI:15378"/>
        <dbReference type="ChEBI" id="CHEBI:16526"/>
        <dbReference type="ChEBI" id="CHEBI:17478"/>
        <dbReference type="ChEBI" id="CHEBI:35179"/>
        <dbReference type="EC" id="4.1.1.1"/>
    </reaction>
</comment>
<dbReference type="GO" id="GO:0005829">
    <property type="term" value="C:cytosol"/>
    <property type="evidence" value="ECO:0007669"/>
    <property type="project" value="TreeGrafter"/>
</dbReference>
<dbReference type="HOGENOM" id="CLU_013748_0_2_1"/>
<proteinExistence type="inferred from homology"/>
<dbReference type="VEuPathDB" id="FungiDB:PV07_06202"/>
<dbReference type="InterPro" id="IPR029061">
    <property type="entry name" value="THDP-binding"/>
</dbReference>
<dbReference type="SUPFAM" id="SSF52518">
    <property type="entry name" value="Thiamin diphosphate-binding fold (THDP-binding)"/>
    <property type="match status" value="2"/>
</dbReference>
<dbReference type="InterPro" id="IPR011766">
    <property type="entry name" value="TPP_enzyme_TPP-bd"/>
</dbReference>